<evidence type="ECO:0000313" key="1">
    <source>
        <dbReference type="EMBL" id="OGK19991.1"/>
    </source>
</evidence>
<organism evidence="1 2">
    <name type="scientific">Candidatus Roizmanbacteria bacterium RIFCSPHIGHO2_01_FULL_39_8</name>
    <dbReference type="NCBI Taxonomy" id="1802033"/>
    <lineage>
        <taxon>Bacteria</taxon>
        <taxon>Candidatus Roizmaniibacteriota</taxon>
    </lineage>
</organism>
<dbReference type="Proteomes" id="UP000177026">
    <property type="component" value="Unassembled WGS sequence"/>
</dbReference>
<reference evidence="1 2" key="1">
    <citation type="journal article" date="2016" name="Nat. Commun.">
        <title>Thousands of microbial genomes shed light on interconnected biogeochemical processes in an aquifer system.</title>
        <authorList>
            <person name="Anantharaman K."/>
            <person name="Brown C.T."/>
            <person name="Hug L.A."/>
            <person name="Sharon I."/>
            <person name="Castelle C.J."/>
            <person name="Probst A.J."/>
            <person name="Thomas B.C."/>
            <person name="Singh A."/>
            <person name="Wilkins M.J."/>
            <person name="Karaoz U."/>
            <person name="Brodie E.L."/>
            <person name="Williams K.H."/>
            <person name="Hubbard S.S."/>
            <person name="Banfield J.F."/>
        </authorList>
    </citation>
    <scope>NUCLEOTIDE SEQUENCE [LARGE SCALE GENOMIC DNA]</scope>
</reference>
<comment type="caution">
    <text evidence="1">The sequence shown here is derived from an EMBL/GenBank/DDBJ whole genome shotgun (WGS) entry which is preliminary data.</text>
</comment>
<sequence>MLYYDWDLEKNEKLKQERNISFPEIVKAIDEEKLITILNHPNKGKYPKQKILVVNVNDYAYLVPFIEEKDRIFLKTIIPSRKATRDFIFKKIKNSK</sequence>
<dbReference type="AlphaFoldDB" id="A0A1F7GM51"/>
<evidence type="ECO:0000313" key="2">
    <source>
        <dbReference type="Proteomes" id="UP000177026"/>
    </source>
</evidence>
<protein>
    <submittedName>
        <fullName evidence="1">Toxin</fullName>
    </submittedName>
</protein>
<dbReference type="EMBL" id="MFZI01000041">
    <property type="protein sequence ID" value="OGK19991.1"/>
    <property type="molecule type" value="Genomic_DNA"/>
</dbReference>
<accession>A0A1F7GM51</accession>
<name>A0A1F7GM51_9BACT</name>
<proteinExistence type="predicted"/>
<gene>
    <name evidence="1" type="ORF">A2866_06290</name>
</gene>